<evidence type="ECO:0000259" key="2">
    <source>
        <dbReference type="PROSITE" id="PS50930"/>
    </source>
</evidence>
<dbReference type="PATRIC" id="fig|746697.3.peg.788"/>
<evidence type="ECO:0000313" key="4">
    <source>
        <dbReference type="Proteomes" id="UP000006049"/>
    </source>
</evidence>
<dbReference type="InterPro" id="IPR046947">
    <property type="entry name" value="LytR-like"/>
</dbReference>
<keyword evidence="1" id="KW-0472">Membrane</keyword>
<sequence length="299" mass="35286">MSFAKLANFLSQPYPFYYRGKTLLVISSCIFALTFLFNYFFQPFQVNLSEHRMGYEWICLIHALIPSLLFLIIFSLVQQINDIDDKWNVKEEILGIFGYLILVGIFNFLVRDFIYNNPDNWSLHHFWVELKNTLLAGILFIFIFIPLNFKRLYDRYKEKSAKLIPFQSSLKPSEIETSIPIKTQLIADDFELEIQQFLFAKAEKNYLEIFFENEIKNEIEIQKLVKRITLTQLESQLNDFGFVVKIHRSYLVNLKKVESISGNAQGYQLRLKNFESSIPVSRSNISTFEEKMKFLTHTS</sequence>
<dbReference type="GO" id="GO:0003677">
    <property type="term" value="F:DNA binding"/>
    <property type="evidence" value="ECO:0007669"/>
    <property type="project" value="InterPro"/>
</dbReference>
<dbReference type="OrthoDB" id="1118393at2"/>
<dbReference type="GO" id="GO:0000156">
    <property type="term" value="F:phosphorelay response regulator activity"/>
    <property type="evidence" value="ECO:0007669"/>
    <property type="project" value="InterPro"/>
</dbReference>
<evidence type="ECO:0000256" key="1">
    <source>
        <dbReference type="SAM" id="Phobius"/>
    </source>
</evidence>
<dbReference type="Gene3D" id="2.40.50.1020">
    <property type="entry name" value="LytTr DNA-binding domain"/>
    <property type="match status" value="1"/>
</dbReference>
<keyword evidence="1" id="KW-1133">Transmembrane helix</keyword>
<dbReference type="AlphaFoldDB" id="I3YTH3"/>
<feature type="transmembrane region" description="Helical" evidence="1">
    <location>
        <begin position="53"/>
        <end position="77"/>
    </location>
</feature>
<feature type="transmembrane region" description="Helical" evidence="1">
    <location>
        <begin position="93"/>
        <end position="110"/>
    </location>
</feature>
<keyword evidence="4" id="KW-1185">Reference proteome</keyword>
<feature type="transmembrane region" description="Helical" evidence="1">
    <location>
        <begin position="21"/>
        <end position="41"/>
    </location>
</feature>
<dbReference type="PROSITE" id="PS50930">
    <property type="entry name" value="HTH_LYTTR"/>
    <property type="match status" value="1"/>
</dbReference>
<dbReference type="eggNOG" id="COG3279">
    <property type="taxonomic scope" value="Bacteria"/>
</dbReference>
<reference evidence="3 4" key="1">
    <citation type="submission" date="2012-06" db="EMBL/GenBank/DDBJ databases">
        <title>The complete genome of Aequorivita sublithincola DSM 14238.</title>
        <authorList>
            <consortium name="US DOE Joint Genome Institute (JGI-PGF)"/>
            <person name="Lucas S."/>
            <person name="Copeland A."/>
            <person name="Lapidus A."/>
            <person name="Goodwin L."/>
            <person name="Pitluck S."/>
            <person name="Peters L."/>
            <person name="Munk A.C.C."/>
            <person name="Kyrpides N."/>
            <person name="Mavromatis K."/>
            <person name="Pagani I."/>
            <person name="Ivanova N."/>
            <person name="Ovchinnikova G."/>
            <person name="Zeytun A."/>
            <person name="Detter J.C."/>
            <person name="Han C."/>
            <person name="Land M."/>
            <person name="Hauser L."/>
            <person name="Markowitz V."/>
            <person name="Cheng J.-F."/>
            <person name="Hugenholtz P."/>
            <person name="Woyke T."/>
            <person name="Wu D."/>
            <person name="Tindall B."/>
            <person name="Faehnrich R."/>
            <person name="Brambilla E."/>
            <person name="Klenk H.-P."/>
            <person name="Eisen J.A."/>
        </authorList>
    </citation>
    <scope>NUCLEOTIDE SEQUENCE [LARGE SCALE GENOMIC DNA]</scope>
    <source>
        <strain evidence="4">DSM 14238 / LMG 21431 / ACAM 643 / 9-3</strain>
    </source>
</reference>
<feature type="transmembrane region" description="Helical" evidence="1">
    <location>
        <begin position="130"/>
        <end position="149"/>
    </location>
</feature>
<dbReference type="Pfam" id="PF04397">
    <property type="entry name" value="LytTR"/>
    <property type="match status" value="1"/>
</dbReference>
<dbReference type="HOGENOM" id="CLU_076348_1_0_10"/>
<accession>I3YTH3</accession>
<dbReference type="KEGG" id="asl:Aeqsu_0786"/>
<dbReference type="SMART" id="SM00850">
    <property type="entry name" value="LytTR"/>
    <property type="match status" value="1"/>
</dbReference>
<evidence type="ECO:0000313" key="3">
    <source>
        <dbReference type="EMBL" id="AFL80291.1"/>
    </source>
</evidence>
<name>I3YTH3_AEQSU</name>
<organism evidence="3 4">
    <name type="scientific">Aequorivita sublithincola (strain DSM 14238 / LMG 21431 / ACAM 643 / 9-3)</name>
    <dbReference type="NCBI Taxonomy" id="746697"/>
    <lineage>
        <taxon>Bacteria</taxon>
        <taxon>Pseudomonadati</taxon>
        <taxon>Bacteroidota</taxon>
        <taxon>Flavobacteriia</taxon>
        <taxon>Flavobacteriales</taxon>
        <taxon>Flavobacteriaceae</taxon>
        <taxon>Aequorivita</taxon>
    </lineage>
</organism>
<dbReference type="STRING" id="746697.Aeqsu_0786"/>
<dbReference type="PANTHER" id="PTHR37299">
    <property type="entry name" value="TRANSCRIPTIONAL REGULATOR-RELATED"/>
    <property type="match status" value="1"/>
</dbReference>
<dbReference type="PANTHER" id="PTHR37299:SF1">
    <property type="entry name" value="STAGE 0 SPORULATION PROTEIN A HOMOLOG"/>
    <property type="match status" value="1"/>
</dbReference>
<proteinExistence type="predicted"/>
<dbReference type="EMBL" id="CP003280">
    <property type="protein sequence ID" value="AFL80291.1"/>
    <property type="molecule type" value="Genomic_DNA"/>
</dbReference>
<feature type="domain" description="HTH LytTR-type" evidence="2">
    <location>
        <begin position="229"/>
        <end position="294"/>
    </location>
</feature>
<gene>
    <name evidence="3" type="ordered locus">Aeqsu_0786</name>
</gene>
<dbReference type="Proteomes" id="UP000006049">
    <property type="component" value="Chromosome"/>
</dbReference>
<protein>
    <submittedName>
        <fullName evidence="3">Response regulator of the LytR/AlgR family</fullName>
    </submittedName>
</protein>
<dbReference type="InterPro" id="IPR007492">
    <property type="entry name" value="LytTR_DNA-bd_dom"/>
</dbReference>
<dbReference type="RefSeq" id="WP_014781549.1">
    <property type="nucleotide sequence ID" value="NC_018013.1"/>
</dbReference>
<keyword evidence="1" id="KW-0812">Transmembrane</keyword>